<feature type="domain" description="Nephrocystin 3-like N-terminal" evidence="3">
    <location>
        <begin position="299"/>
        <end position="463"/>
    </location>
</feature>
<evidence type="ECO:0000256" key="1">
    <source>
        <dbReference type="ARBA" id="ARBA00022737"/>
    </source>
</evidence>
<accession>H6C2Q3</accession>
<dbReference type="SUPFAM" id="SSF52540">
    <property type="entry name" value="P-loop containing nucleoside triphosphate hydrolases"/>
    <property type="match status" value="1"/>
</dbReference>
<dbReference type="Pfam" id="PF24883">
    <property type="entry name" value="NPHP3_N"/>
    <property type="match status" value="1"/>
</dbReference>
<dbReference type="Pfam" id="PF25053">
    <property type="entry name" value="DUF7791"/>
    <property type="match status" value="1"/>
</dbReference>
<gene>
    <name evidence="5" type="ORF">HMPREF1120_05991</name>
</gene>
<dbReference type="Proteomes" id="UP000007304">
    <property type="component" value="Unassembled WGS sequence"/>
</dbReference>
<dbReference type="OMA" id="MQDRREW"/>
<name>H6C2Q3_EXODN</name>
<dbReference type="PANTHER" id="PTHR10039:SF5">
    <property type="entry name" value="NACHT DOMAIN-CONTAINING PROTEIN"/>
    <property type="match status" value="1"/>
</dbReference>
<dbReference type="AlphaFoldDB" id="H6C2Q3"/>
<evidence type="ECO:0000256" key="2">
    <source>
        <dbReference type="SAM" id="MobiDB-lite"/>
    </source>
</evidence>
<dbReference type="GeneID" id="20310630"/>
<organism evidence="5 6">
    <name type="scientific">Exophiala dermatitidis (strain ATCC 34100 / CBS 525.76 / NIH/UT8656)</name>
    <name type="common">Black yeast</name>
    <name type="synonym">Wangiella dermatitidis</name>
    <dbReference type="NCBI Taxonomy" id="858893"/>
    <lineage>
        <taxon>Eukaryota</taxon>
        <taxon>Fungi</taxon>
        <taxon>Dikarya</taxon>
        <taxon>Ascomycota</taxon>
        <taxon>Pezizomycotina</taxon>
        <taxon>Eurotiomycetes</taxon>
        <taxon>Chaetothyriomycetidae</taxon>
        <taxon>Chaetothyriales</taxon>
        <taxon>Herpotrichiellaceae</taxon>
        <taxon>Exophiala</taxon>
    </lineage>
</organism>
<dbReference type="InterPro" id="IPR056884">
    <property type="entry name" value="NPHP3-like_N"/>
</dbReference>
<proteinExistence type="predicted"/>
<evidence type="ECO:0000259" key="3">
    <source>
        <dbReference type="Pfam" id="PF24883"/>
    </source>
</evidence>
<dbReference type="InterPro" id="IPR027417">
    <property type="entry name" value="P-loop_NTPase"/>
</dbReference>
<dbReference type="VEuPathDB" id="FungiDB:HMPREF1120_05991"/>
<feature type="domain" description="DUF7791" evidence="4">
    <location>
        <begin position="592"/>
        <end position="707"/>
    </location>
</feature>
<dbReference type="OrthoDB" id="443402at2759"/>
<dbReference type="EMBL" id="JH226134">
    <property type="protein sequence ID" value="EHY57971.1"/>
    <property type="molecule type" value="Genomic_DNA"/>
</dbReference>
<evidence type="ECO:0000313" key="6">
    <source>
        <dbReference type="Proteomes" id="UP000007304"/>
    </source>
</evidence>
<keyword evidence="1" id="KW-0677">Repeat</keyword>
<keyword evidence="6" id="KW-1185">Reference proteome</keyword>
<dbReference type="InParanoid" id="H6C2Q3"/>
<dbReference type="STRING" id="858893.H6C2Q3"/>
<dbReference type="Gene3D" id="3.40.50.300">
    <property type="entry name" value="P-loop containing nucleotide triphosphate hydrolases"/>
    <property type="match status" value="1"/>
</dbReference>
<reference evidence="5" key="1">
    <citation type="submission" date="2011-07" db="EMBL/GenBank/DDBJ databases">
        <title>The Genome Sequence of Exophiala (Wangiella) dermatitidis NIH/UT8656.</title>
        <authorList>
            <consortium name="The Broad Institute Genome Sequencing Platform"/>
            <person name="Cuomo C."/>
            <person name="Wang Z."/>
            <person name="Hunicke-Smith S."/>
            <person name="Szanislo P.J."/>
            <person name="Earl A."/>
            <person name="Young S.K."/>
            <person name="Zeng Q."/>
            <person name="Gargeya S."/>
            <person name="Fitzgerald M."/>
            <person name="Haas B."/>
            <person name="Abouelleil A."/>
            <person name="Alvarado L."/>
            <person name="Arachchi H.M."/>
            <person name="Berlin A."/>
            <person name="Brown A."/>
            <person name="Chapman S.B."/>
            <person name="Chen Z."/>
            <person name="Dunbar C."/>
            <person name="Freedman E."/>
            <person name="Gearin G."/>
            <person name="Gellesch M."/>
            <person name="Goldberg J."/>
            <person name="Griggs A."/>
            <person name="Gujja S."/>
            <person name="Heiman D."/>
            <person name="Howarth C."/>
            <person name="Larson L."/>
            <person name="Lui A."/>
            <person name="MacDonald P.J.P."/>
            <person name="Montmayeur A."/>
            <person name="Murphy C."/>
            <person name="Neiman D."/>
            <person name="Pearson M."/>
            <person name="Priest M."/>
            <person name="Roberts A."/>
            <person name="Saif S."/>
            <person name="Shea T."/>
            <person name="Shenoy N."/>
            <person name="Sisk P."/>
            <person name="Stolte C."/>
            <person name="Sykes S."/>
            <person name="Wortman J."/>
            <person name="Nusbaum C."/>
            <person name="Birren B."/>
        </authorList>
    </citation>
    <scope>NUCLEOTIDE SEQUENCE</scope>
    <source>
        <strain evidence="5">NIH/UT8656</strain>
    </source>
</reference>
<dbReference type="RefSeq" id="XP_009158432.1">
    <property type="nucleotide sequence ID" value="XM_009160184.1"/>
</dbReference>
<evidence type="ECO:0000259" key="4">
    <source>
        <dbReference type="Pfam" id="PF25053"/>
    </source>
</evidence>
<feature type="region of interest" description="Disordered" evidence="2">
    <location>
        <begin position="864"/>
        <end position="883"/>
    </location>
</feature>
<dbReference type="HOGENOM" id="CLU_002341_4_3_1"/>
<evidence type="ECO:0000313" key="5">
    <source>
        <dbReference type="EMBL" id="EHY57971.1"/>
    </source>
</evidence>
<sequence>MEALAAFGVAANVVQFLDFATKLCVTSVEIYRGVHGASASNAQAEVLLKSFIDTIDEVSSDLGQYSVALSTSSKEASRRDEAQIGAIILDCQSVAEDLLQRYQKLKSGGSPGKWRSFVSGVKCMWKHQELEALQRRLKQNRDELEWRVLLSLRESLNLLASRQEDQFRELQSAMIAKLTEAIDRQMSTLPRWPQSTEITQQELRNDSIAMTASRYKQPEKSALRKADIPAGHHADPDGDSFADEYAMVYAAKLAELEEQQWRSLWFPVMDDREDQIALAELRTFDWILQAPQGKRHTWDSFIDWLERGGAIYWINGKAGSGKSTLMKYLKHHSMVQKTLASWAGSTSLITASFFFWYNGNTLQKTQEGLLRSLLYQALENHRELIPLVLSEAVDVPVRDLAHHWTLPRLKCAFRKLLQQKEVPVKLCLLIDGLDEYSGDHAEIAAVFRHAANFDHVKVCVSSRPFLVFDKSFKGFPGLMLQNLTFDDIQTFVKKKFNDDPRFKELEVEEPGLAPSLALQVVNKASGVFLWVKLVVHSLLEGIQNYDRGIDLERRLHELPDDLTELYWHILDRVRPVWYLEEGFKMLLLVHTAVMPLTLLQLAFADIEAPTCQDGRGNMSVERQNVMCKSMAGRIKSRCLGLVEVTDLTCRDEKYRRVQFLHKSVKDFIDTPKMMTRIQHCLSDKEPFVPEIAIIRALSVELMTLRTRLRKNQFCEEGGLTREAWYDEVRPVALEAVCYAAVAQSRNPKARKTYRPLILQIHNMTAELWESVNFRGARETASLVHWSDIPRKPLDNDPTVGDVNLEPPSRQVQSNNQAYSAEAIGTLLLDNATAFSVSPEDNLMAPLPPQPEGPTPARVPLVRFFRPHSFPGDDDDDERPRKDWPPRDVWSSLFKLAKINATIASEFEGFIRNLGREDHGSDGFLRADDSKGAYQIFDSSIVQDTDPLTSERRLQKAMQSVRSILTPLLSRRSRQREKQNRLC</sequence>
<dbReference type="eggNOG" id="ENOG502SHWY">
    <property type="taxonomic scope" value="Eukaryota"/>
</dbReference>
<dbReference type="InterPro" id="IPR056693">
    <property type="entry name" value="DUF7791"/>
</dbReference>
<dbReference type="PANTHER" id="PTHR10039">
    <property type="entry name" value="AMELOGENIN"/>
    <property type="match status" value="1"/>
</dbReference>
<protein>
    <submittedName>
        <fullName evidence="5">Uncharacterized protein</fullName>
    </submittedName>
</protein>